<evidence type="ECO:0000313" key="1">
    <source>
        <dbReference type="EMBL" id="VED98040.1"/>
    </source>
</evidence>
<gene>
    <name evidence="1" type="ORF">NCTC10713_00987</name>
</gene>
<dbReference type="GeneID" id="93963527"/>
<dbReference type="Proteomes" id="UP000278419">
    <property type="component" value="Chromosome"/>
</dbReference>
<dbReference type="RefSeq" id="WP_003030698.1">
    <property type="nucleotide sequence ID" value="NZ_AP018548.1"/>
</dbReference>
<dbReference type="AlphaFoldDB" id="A0A3S4MU78"/>
<accession>A0A3S4MU78</accession>
<evidence type="ECO:0000313" key="2">
    <source>
        <dbReference type="Proteomes" id="UP000278419"/>
    </source>
</evidence>
<protein>
    <submittedName>
        <fullName evidence="1">Role in replication</fullName>
    </submittedName>
</protein>
<name>A0A3S4MU78_STRAP</name>
<dbReference type="EMBL" id="LR134283">
    <property type="protein sequence ID" value="VED98040.1"/>
    <property type="molecule type" value="Genomic_DNA"/>
</dbReference>
<organism evidence="1 2">
    <name type="scientific">Streptococcus anginosus</name>
    <dbReference type="NCBI Taxonomy" id="1328"/>
    <lineage>
        <taxon>Bacteria</taxon>
        <taxon>Bacillati</taxon>
        <taxon>Bacillota</taxon>
        <taxon>Bacilli</taxon>
        <taxon>Lactobacillales</taxon>
        <taxon>Streptococcaceae</taxon>
        <taxon>Streptococcus</taxon>
        <taxon>Streptococcus anginosus group</taxon>
    </lineage>
</organism>
<proteinExistence type="predicted"/>
<reference evidence="1 2" key="1">
    <citation type="submission" date="2018-12" db="EMBL/GenBank/DDBJ databases">
        <authorList>
            <consortium name="Pathogen Informatics"/>
        </authorList>
    </citation>
    <scope>NUCLEOTIDE SEQUENCE [LARGE SCALE GENOMIC DNA]</scope>
    <source>
        <strain evidence="1 2">NCTC10713</strain>
    </source>
</reference>
<sequence>MKVIYKNQVANVWKIGKETEQPDWVKAAFAKNYLYWLDDHFRILMAGLNPSTLENLKIGAVGTVGGGFAGYGMYVLGYIDDYLDVTNHRVVSQKTFEKEYHVQENFKIN</sequence>